<comment type="caution">
    <text evidence="2">The sequence shown here is derived from an EMBL/GenBank/DDBJ whole genome shotgun (WGS) entry which is preliminary data.</text>
</comment>
<keyword evidence="1" id="KW-0472">Membrane</keyword>
<evidence type="ECO:0000313" key="3">
    <source>
        <dbReference type="Proteomes" id="UP000619260"/>
    </source>
</evidence>
<feature type="transmembrane region" description="Helical" evidence="1">
    <location>
        <begin position="12"/>
        <end position="34"/>
    </location>
</feature>
<dbReference type="RefSeq" id="WP_203903676.1">
    <property type="nucleotide sequence ID" value="NZ_BOPF01000034.1"/>
</dbReference>
<sequence>MDTPERDQQLWLITAATVVGVLMLVAAVVVAVAVQQAPGPHALEMSLTTPWRR</sequence>
<reference evidence="2" key="1">
    <citation type="submission" date="2021-01" db="EMBL/GenBank/DDBJ databases">
        <title>Whole genome shotgun sequence of Virgisporangium aliadipatigenens NBRC 105644.</title>
        <authorList>
            <person name="Komaki H."/>
            <person name="Tamura T."/>
        </authorList>
    </citation>
    <scope>NUCLEOTIDE SEQUENCE</scope>
    <source>
        <strain evidence="2">NBRC 105644</strain>
    </source>
</reference>
<organism evidence="2 3">
    <name type="scientific">Virgisporangium aliadipatigenens</name>
    <dbReference type="NCBI Taxonomy" id="741659"/>
    <lineage>
        <taxon>Bacteria</taxon>
        <taxon>Bacillati</taxon>
        <taxon>Actinomycetota</taxon>
        <taxon>Actinomycetes</taxon>
        <taxon>Micromonosporales</taxon>
        <taxon>Micromonosporaceae</taxon>
        <taxon>Virgisporangium</taxon>
    </lineage>
</organism>
<keyword evidence="1" id="KW-0812">Transmembrane</keyword>
<name>A0A8J3YRP3_9ACTN</name>
<dbReference type="AlphaFoldDB" id="A0A8J3YRP3"/>
<protein>
    <submittedName>
        <fullName evidence="2">Uncharacterized protein</fullName>
    </submittedName>
</protein>
<dbReference type="Proteomes" id="UP000619260">
    <property type="component" value="Unassembled WGS sequence"/>
</dbReference>
<evidence type="ECO:0000256" key="1">
    <source>
        <dbReference type="SAM" id="Phobius"/>
    </source>
</evidence>
<keyword evidence="3" id="KW-1185">Reference proteome</keyword>
<proteinExistence type="predicted"/>
<evidence type="ECO:0000313" key="2">
    <source>
        <dbReference type="EMBL" id="GIJ50236.1"/>
    </source>
</evidence>
<keyword evidence="1" id="KW-1133">Transmembrane helix</keyword>
<gene>
    <name evidence="2" type="ORF">Val02_71220</name>
</gene>
<accession>A0A8J3YRP3</accession>
<dbReference type="EMBL" id="BOPF01000034">
    <property type="protein sequence ID" value="GIJ50236.1"/>
    <property type="molecule type" value="Genomic_DNA"/>
</dbReference>